<feature type="compositionally biased region" description="Low complexity" evidence="1">
    <location>
        <begin position="191"/>
        <end position="214"/>
    </location>
</feature>
<protein>
    <submittedName>
        <fullName evidence="2">Uncharacterized protein</fullName>
    </submittedName>
</protein>
<feature type="compositionally biased region" description="Low complexity" evidence="1">
    <location>
        <begin position="226"/>
        <end position="245"/>
    </location>
</feature>
<dbReference type="EMBL" id="BK015709">
    <property type="protein sequence ID" value="DAE21192.1"/>
    <property type="molecule type" value="Genomic_DNA"/>
</dbReference>
<reference evidence="2" key="1">
    <citation type="journal article" date="2021" name="Proc. Natl. Acad. Sci. U.S.A.">
        <title>A Catalog of Tens of Thousands of Viruses from Human Metagenomes Reveals Hidden Associations with Chronic Diseases.</title>
        <authorList>
            <person name="Tisza M.J."/>
            <person name="Buck C.B."/>
        </authorList>
    </citation>
    <scope>NUCLEOTIDE SEQUENCE</scope>
    <source>
        <strain evidence="2">Ct6oU4</strain>
    </source>
</reference>
<evidence type="ECO:0000256" key="1">
    <source>
        <dbReference type="SAM" id="MobiDB-lite"/>
    </source>
</evidence>
<feature type="region of interest" description="Disordered" evidence="1">
    <location>
        <begin position="191"/>
        <end position="260"/>
    </location>
</feature>
<sequence length="303" mass="32327">MGRQDAPVVRDLRRKRKMNISQDFSLTASVWDGDKFLIEAATANGSRQMKVTAEVVRAYLNGTAGPSSATDRRVLPFRGFMDSGEISPASASPALPLEVWFVRSAARFAVAERSSEPVSSSAPPKLYDNWEGRSLYNDGLSPAAGNLYVCQSDDRPYWWTGAELRPIVTDTTGQVIADAIPLDEIDAITAAASRPSSSSPAKSPASPTPVAEEAAQAEEVEEAASQEEAATQEEAPAAVAEPVAETTEEMAEKEPKAAELIDTTLRSATIIDKSKRSATIIDKSKRSADVTTVTPAARIITVG</sequence>
<feature type="compositionally biased region" description="Basic and acidic residues" evidence="1">
    <location>
        <begin position="250"/>
        <end position="259"/>
    </location>
</feature>
<accession>A0A8S5QQ27</accession>
<evidence type="ECO:0000313" key="2">
    <source>
        <dbReference type="EMBL" id="DAE21192.1"/>
    </source>
</evidence>
<proteinExistence type="predicted"/>
<organism evidence="2">
    <name type="scientific">Siphoviridae sp. ct6oU4</name>
    <dbReference type="NCBI Taxonomy" id="2826299"/>
    <lineage>
        <taxon>Viruses</taxon>
        <taxon>Duplodnaviria</taxon>
        <taxon>Heunggongvirae</taxon>
        <taxon>Uroviricota</taxon>
        <taxon>Caudoviricetes</taxon>
    </lineage>
</organism>
<name>A0A8S5QQ27_9CAUD</name>
<feature type="compositionally biased region" description="Acidic residues" evidence="1">
    <location>
        <begin position="215"/>
        <end position="225"/>
    </location>
</feature>